<dbReference type="InterPro" id="IPR036388">
    <property type="entry name" value="WH-like_DNA-bd_sf"/>
</dbReference>
<dbReference type="InterPro" id="IPR005119">
    <property type="entry name" value="LysR_subst-bd"/>
</dbReference>
<dbReference type="Pfam" id="PF03466">
    <property type="entry name" value="LysR_substrate"/>
    <property type="match status" value="1"/>
</dbReference>
<dbReference type="InterPro" id="IPR036390">
    <property type="entry name" value="WH_DNA-bd_sf"/>
</dbReference>
<keyword evidence="7" id="KW-1185">Reference proteome</keyword>
<evidence type="ECO:0000259" key="5">
    <source>
        <dbReference type="PROSITE" id="PS50931"/>
    </source>
</evidence>
<dbReference type="CDD" id="cd00090">
    <property type="entry name" value="HTH_ARSR"/>
    <property type="match status" value="1"/>
</dbReference>
<dbReference type="PROSITE" id="PS50931">
    <property type="entry name" value="HTH_LYSR"/>
    <property type="match status" value="1"/>
</dbReference>
<dbReference type="SUPFAM" id="SSF46785">
    <property type="entry name" value="Winged helix' DNA-binding domain"/>
    <property type="match status" value="1"/>
</dbReference>
<sequence length="304" mass="33383">MRLPSMTALRALDAIARLGSVSAAADELSLTRSAISHQISSLENSLGFTLTERQGRGIVLTSAGERYARDVHRILNALEEAGRSIDSISVGGRLTVSCPPGFASYWLCQHIGDFVRQFPQVQLQLISPRSPDDVSNSQADLFIAYGIGDWPNMQVEPIVPLRFFPVCSPRLIHALGGLKSVHDLSRFPLLHMNDHSDWRVWLNAARAKHLDLEQHSGVVFDDANCAQAACIAGQGVAMGDNLLSGDALAQGLLVSPFDIAIDSLRGYYLISTPEKSQRPSVEAFNQWLKNQLKTSAQRWRQTLI</sequence>
<dbReference type="EMBL" id="CP148074">
    <property type="protein sequence ID" value="WXL26443.1"/>
    <property type="molecule type" value="Genomic_DNA"/>
</dbReference>
<evidence type="ECO:0000256" key="4">
    <source>
        <dbReference type="ARBA" id="ARBA00023163"/>
    </source>
</evidence>
<keyword evidence="3" id="KW-0238">DNA-binding</keyword>
<feature type="domain" description="HTH lysR-type" evidence="5">
    <location>
        <begin position="4"/>
        <end position="61"/>
    </location>
</feature>
<dbReference type="SUPFAM" id="SSF53850">
    <property type="entry name" value="Periplasmic binding protein-like II"/>
    <property type="match status" value="1"/>
</dbReference>
<comment type="similarity">
    <text evidence="1">Belongs to the LysR transcriptional regulatory family.</text>
</comment>
<keyword evidence="4" id="KW-0804">Transcription</keyword>
<evidence type="ECO:0000256" key="2">
    <source>
        <dbReference type="ARBA" id="ARBA00023015"/>
    </source>
</evidence>
<evidence type="ECO:0000313" key="7">
    <source>
        <dbReference type="Proteomes" id="UP001476583"/>
    </source>
</evidence>
<dbReference type="InterPro" id="IPR058163">
    <property type="entry name" value="LysR-type_TF_proteobact-type"/>
</dbReference>
<protein>
    <submittedName>
        <fullName evidence="6">LysR substrate-binding domain-containing protein</fullName>
    </submittedName>
</protein>
<evidence type="ECO:0000256" key="3">
    <source>
        <dbReference type="ARBA" id="ARBA00023125"/>
    </source>
</evidence>
<name>A0ABZ2RHG2_ECTME</name>
<dbReference type="Gene3D" id="3.40.190.10">
    <property type="entry name" value="Periplasmic binding protein-like II"/>
    <property type="match status" value="2"/>
</dbReference>
<proteinExistence type="inferred from homology"/>
<evidence type="ECO:0000256" key="1">
    <source>
        <dbReference type="ARBA" id="ARBA00009437"/>
    </source>
</evidence>
<accession>A0ABZ2RHG2</accession>
<dbReference type="PANTHER" id="PTHR30537">
    <property type="entry name" value="HTH-TYPE TRANSCRIPTIONAL REGULATOR"/>
    <property type="match status" value="1"/>
</dbReference>
<dbReference type="InterPro" id="IPR011991">
    <property type="entry name" value="ArsR-like_HTH"/>
</dbReference>
<dbReference type="Pfam" id="PF00126">
    <property type="entry name" value="HTH_1"/>
    <property type="match status" value="1"/>
</dbReference>
<dbReference type="InterPro" id="IPR000847">
    <property type="entry name" value="LysR_HTH_N"/>
</dbReference>
<gene>
    <name evidence="6" type="ORF">WG219_02845</name>
</gene>
<keyword evidence="2" id="KW-0805">Transcription regulation</keyword>
<dbReference type="PANTHER" id="PTHR30537:SF79">
    <property type="entry name" value="TRANSCRIPTIONAL REGULATOR-RELATED"/>
    <property type="match status" value="1"/>
</dbReference>
<reference evidence="6 7" key="1">
    <citation type="submission" date="2024-03" db="EMBL/GenBank/DDBJ databases">
        <title>Complete genome of BD2.</title>
        <authorList>
            <person name="Cao G."/>
        </authorList>
    </citation>
    <scope>NUCLEOTIDE SEQUENCE [LARGE SCALE GENOMIC DNA]</scope>
    <source>
        <strain evidence="6 7">BD2</strain>
    </source>
</reference>
<dbReference type="PRINTS" id="PR00039">
    <property type="entry name" value="HTHLYSR"/>
</dbReference>
<evidence type="ECO:0000313" key="6">
    <source>
        <dbReference type="EMBL" id="WXL26443.1"/>
    </source>
</evidence>
<organism evidence="6 7">
    <name type="scientific">Ectopseudomonas mendocina</name>
    <name type="common">Pseudomonas mendocina</name>
    <dbReference type="NCBI Taxonomy" id="300"/>
    <lineage>
        <taxon>Bacteria</taxon>
        <taxon>Pseudomonadati</taxon>
        <taxon>Pseudomonadota</taxon>
        <taxon>Gammaproteobacteria</taxon>
        <taxon>Pseudomonadales</taxon>
        <taxon>Pseudomonadaceae</taxon>
        <taxon>Ectopseudomonas</taxon>
    </lineage>
</organism>
<dbReference type="CDD" id="cd08432">
    <property type="entry name" value="PBP2_GcdR_TrpI_HvrB_AmpR_like"/>
    <property type="match status" value="1"/>
</dbReference>
<dbReference type="Gene3D" id="1.10.10.10">
    <property type="entry name" value="Winged helix-like DNA-binding domain superfamily/Winged helix DNA-binding domain"/>
    <property type="match status" value="1"/>
</dbReference>
<dbReference type="Proteomes" id="UP001476583">
    <property type="component" value="Chromosome"/>
</dbReference>